<dbReference type="Gene3D" id="3.30.505.10">
    <property type="entry name" value="SH2 domain"/>
    <property type="match status" value="1"/>
</dbReference>
<feature type="compositionally biased region" description="Polar residues" evidence="1">
    <location>
        <begin position="52"/>
        <end position="91"/>
    </location>
</feature>
<protein>
    <submittedName>
        <fullName evidence="3">SH2 domain-containing protein</fullName>
    </submittedName>
</protein>
<organism evidence="2 3">
    <name type="scientific">Ditylenchus dipsaci</name>
    <dbReference type="NCBI Taxonomy" id="166011"/>
    <lineage>
        <taxon>Eukaryota</taxon>
        <taxon>Metazoa</taxon>
        <taxon>Ecdysozoa</taxon>
        <taxon>Nematoda</taxon>
        <taxon>Chromadorea</taxon>
        <taxon>Rhabditida</taxon>
        <taxon>Tylenchina</taxon>
        <taxon>Tylenchomorpha</taxon>
        <taxon>Sphaerularioidea</taxon>
        <taxon>Anguinidae</taxon>
        <taxon>Anguininae</taxon>
        <taxon>Ditylenchus</taxon>
    </lineage>
</organism>
<keyword evidence="2" id="KW-1185">Reference proteome</keyword>
<dbReference type="Proteomes" id="UP000887574">
    <property type="component" value="Unplaced"/>
</dbReference>
<dbReference type="AlphaFoldDB" id="A0A915CQ14"/>
<dbReference type="SUPFAM" id="SSF55550">
    <property type="entry name" value="SH2 domain"/>
    <property type="match status" value="1"/>
</dbReference>
<dbReference type="WBParaSite" id="jg10985">
    <property type="protein sequence ID" value="jg10985"/>
    <property type="gene ID" value="jg10985"/>
</dbReference>
<feature type="compositionally biased region" description="Polar residues" evidence="1">
    <location>
        <begin position="119"/>
        <end position="136"/>
    </location>
</feature>
<evidence type="ECO:0000313" key="3">
    <source>
        <dbReference type="WBParaSite" id="jg10985"/>
    </source>
</evidence>
<feature type="compositionally biased region" description="Polar residues" evidence="1">
    <location>
        <begin position="99"/>
        <end position="111"/>
    </location>
</feature>
<name>A0A915CQ14_9BILA</name>
<accession>A0A915CQ14</accession>
<dbReference type="InterPro" id="IPR036860">
    <property type="entry name" value="SH2_dom_sf"/>
</dbReference>
<reference evidence="3" key="1">
    <citation type="submission" date="2022-11" db="UniProtKB">
        <authorList>
            <consortium name="WormBaseParasite"/>
        </authorList>
    </citation>
    <scope>IDENTIFICATION</scope>
</reference>
<evidence type="ECO:0000256" key="1">
    <source>
        <dbReference type="SAM" id="MobiDB-lite"/>
    </source>
</evidence>
<feature type="region of interest" description="Disordered" evidence="1">
    <location>
        <begin position="26"/>
        <end position="140"/>
    </location>
</feature>
<proteinExistence type="predicted"/>
<sequence length="303" mass="34202">MDTEEHYDTPWEFKNKAIAAVLGGGVVSNGSSGNGQLSRSPKATDENFFENDLTSPTQPNSYPTKKSSPLQLCPVQQSSSQHTSDNYLINDNNRKTKQNIRASQDQPTQRRSSPHQRRFSTTSCESRQNQASQLFSKQKDRSRLSFERIVKPVLNPSSRVPYISNSPQSPGPSSAQWSEQPVNSTIVYPLVGKMYYEKEPKMSFIERNGLEFFQPSHSRRSTTFDEVSMVHEDGVLHIKLEMRDALWVLGEGPKFSSISGMLRCYKKNELPVRGAEHVRLKSPLTTAEVAMVMQSTRRKSQSP</sequence>
<evidence type="ECO:0000313" key="2">
    <source>
        <dbReference type="Proteomes" id="UP000887574"/>
    </source>
</evidence>
<feature type="region of interest" description="Disordered" evidence="1">
    <location>
        <begin position="157"/>
        <end position="178"/>
    </location>
</feature>